<sequence>MRKKRAAELVKQRVDDISVEERDPDGEVVVRVKGEGTRVATIAEEDEEKGEEETPPSAPSGVRLEYVTEGPPHVERKARQIRRLLSRRAR</sequence>
<feature type="compositionally biased region" description="Acidic residues" evidence="1">
    <location>
        <begin position="43"/>
        <end position="54"/>
    </location>
</feature>
<reference evidence="2 3" key="1">
    <citation type="journal article" date="2013" name="Genome Announc.">
        <title>Draft Genome Sequence of 'Candidatus Halobonum tyrrellensis' Strain G22, Isolated from the Hypersaline Waters of Lake Tyrrell, Australia.</title>
        <authorList>
            <person name="Ugalde J.A."/>
            <person name="Narasingarao P."/>
            <person name="Kuo S."/>
            <person name="Podell S."/>
            <person name="Allen E.E."/>
        </authorList>
    </citation>
    <scope>NUCLEOTIDE SEQUENCE [LARGE SCALE GENOMIC DNA]</scope>
    <source>
        <strain evidence="2 3">G22</strain>
    </source>
</reference>
<evidence type="ECO:0000313" key="3">
    <source>
        <dbReference type="Proteomes" id="UP000017840"/>
    </source>
</evidence>
<evidence type="ECO:0000313" key="2">
    <source>
        <dbReference type="EMBL" id="ESP88588.1"/>
    </source>
</evidence>
<protein>
    <submittedName>
        <fullName evidence="2">Uncharacterized protein</fullName>
    </submittedName>
</protein>
<dbReference type="Proteomes" id="UP000017840">
    <property type="component" value="Unassembled WGS sequence"/>
</dbReference>
<keyword evidence="3" id="KW-1185">Reference proteome</keyword>
<evidence type="ECO:0000256" key="1">
    <source>
        <dbReference type="SAM" id="MobiDB-lite"/>
    </source>
</evidence>
<organism evidence="2 3">
    <name type="scientific">Candidatus Halobonum tyrrellensis G22</name>
    <dbReference type="NCBI Taxonomy" id="1324957"/>
    <lineage>
        <taxon>Archaea</taxon>
        <taxon>Methanobacteriati</taxon>
        <taxon>Methanobacteriota</taxon>
        <taxon>Stenosarchaea group</taxon>
        <taxon>Halobacteria</taxon>
        <taxon>Halobacteriales</taxon>
        <taxon>Haloferacaceae</taxon>
        <taxon>Candidatus Halobonum</taxon>
    </lineage>
</organism>
<dbReference type="EMBL" id="ASGZ01000028">
    <property type="protein sequence ID" value="ESP88588.1"/>
    <property type="molecule type" value="Genomic_DNA"/>
</dbReference>
<gene>
    <name evidence="2" type="ORF">K933_09012</name>
</gene>
<name>V4HER2_9EURY</name>
<accession>V4HER2</accession>
<feature type="region of interest" description="Disordered" evidence="1">
    <location>
        <begin position="42"/>
        <end position="64"/>
    </location>
</feature>
<comment type="caution">
    <text evidence="2">The sequence shown here is derived from an EMBL/GenBank/DDBJ whole genome shotgun (WGS) entry which is preliminary data.</text>
</comment>
<dbReference type="AlphaFoldDB" id="V4HER2"/>
<proteinExistence type="predicted"/>